<dbReference type="Proteomes" id="UP000326924">
    <property type="component" value="Unassembled WGS sequence"/>
</dbReference>
<accession>A0A5J5ETI5</accession>
<gene>
    <name evidence="3" type="ORF">FN846DRAFT_986796</name>
</gene>
<evidence type="ECO:0000256" key="1">
    <source>
        <dbReference type="SAM" id="Coils"/>
    </source>
</evidence>
<evidence type="ECO:0000256" key="2">
    <source>
        <dbReference type="SAM" id="MobiDB-lite"/>
    </source>
</evidence>
<protein>
    <submittedName>
        <fullName evidence="3">Uncharacterized protein</fullName>
    </submittedName>
</protein>
<comment type="caution">
    <text evidence="3">The sequence shown here is derived from an EMBL/GenBank/DDBJ whole genome shotgun (WGS) entry which is preliminary data.</text>
</comment>
<evidence type="ECO:0000313" key="3">
    <source>
        <dbReference type="EMBL" id="KAA8902541.1"/>
    </source>
</evidence>
<dbReference type="AlphaFoldDB" id="A0A5J5ETI5"/>
<organism evidence="3 4">
    <name type="scientific">Sphaerosporella brunnea</name>
    <dbReference type="NCBI Taxonomy" id="1250544"/>
    <lineage>
        <taxon>Eukaryota</taxon>
        <taxon>Fungi</taxon>
        <taxon>Dikarya</taxon>
        <taxon>Ascomycota</taxon>
        <taxon>Pezizomycotina</taxon>
        <taxon>Pezizomycetes</taxon>
        <taxon>Pezizales</taxon>
        <taxon>Pyronemataceae</taxon>
        <taxon>Sphaerosporella</taxon>
    </lineage>
</organism>
<proteinExistence type="predicted"/>
<feature type="coiled-coil region" evidence="1">
    <location>
        <begin position="256"/>
        <end position="288"/>
    </location>
</feature>
<feature type="compositionally biased region" description="Polar residues" evidence="2">
    <location>
        <begin position="338"/>
        <end position="351"/>
    </location>
</feature>
<keyword evidence="4" id="KW-1185">Reference proteome</keyword>
<feature type="compositionally biased region" description="Low complexity" evidence="2">
    <location>
        <begin position="292"/>
        <end position="314"/>
    </location>
</feature>
<keyword evidence="1" id="KW-0175">Coiled coil</keyword>
<dbReference type="InParanoid" id="A0A5J5ETI5"/>
<dbReference type="EMBL" id="VXIS01000131">
    <property type="protein sequence ID" value="KAA8902541.1"/>
    <property type="molecule type" value="Genomic_DNA"/>
</dbReference>
<sequence>SPPRPTSKKPFFLTKKKPLTHLDLQAKNFSTSRKKNLEMGNAKYQNLADDLGLPSAHVRDVVENYFQENEEWLCDRGNHSKWNAVRVDRLIATKTIATDKWLSKAVELGDSLGVQTANIERAALHSLHNLLKKKVDEKLAVRAKHARGAAKDMAAQMKQGAAQMDLEAARKALEASTTIVDAADQVMAAAEIRTDGATLEAAASQTRSDAAEHEMQLIDHRTVGALREEAASNVRYSAAKGEEAAANLRQSTAQGEEELMKRVAALKLKAAEDEAEAARLHLARAKHLYTDATASGSRSDRTTSTASTSSSGASRRPDRLPSGKGRRFGRGVPGPGRSTTQDRGASGSSTEVADEQDAVMAERLRQFKVSGDPKRKARK</sequence>
<reference evidence="3 4" key="1">
    <citation type="submission" date="2019-09" db="EMBL/GenBank/DDBJ databases">
        <title>Draft genome of the ectomycorrhizal ascomycete Sphaerosporella brunnea.</title>
        <authorList>
            <consortium name="DOE Joint Genome Institute"/>
            <person name="Benucci G.M."/>
            <person name="Marozzi G."/>
            <person name="Antonielli L."/>
            <person name="Sanchez S."/>
            <person name="Marco P."/>
            <person name="Wang X."/>
            <person name="Falini L.B."/>
            <person name="Barry K."/>
            <person name="Haridas S."/>
            <person name="Lipzen A."/>
            <person name="Labutti K."/>
            <person name="Grigoriev I.V."/>
            <person name="Murat C."/>
            <person name="Martin F."/>
            <person name="Albertini E."/>
            <person name="Donnini D."/>
            <person name="Bonito G."/>
        </authorList>
    </citation>
    <scope>NUCLEOTIDE SEQUENCE [LARGE SCALE GENOMIC DNA]</scope>
    <source>
        <strain evidence="3 4">Sb_GMNB300</strain>
    </source>
</reference>
<feature type="non-terminal residue" evidence="3">
    <location>
        <position position="1"/>
    </location>
</feature>
<name>A0A5J5ETI5_9PEZI</name>
<feature type="region of interest" description="Disordered" evidence="2">
    <location>
        <begin position="292"/>
        <end position="379"/>
    </location>
</feature>
<evidence type="ECO:0000313" key="4">
    <source>
        <dbReference type="Proteomes" id="UP000326924"/>
    </source>
</evidence>